<keyword evidence="1" id="KW-0812">Transmembrane</keyword>
<reference evidence="3" key="1">
    <citation type="submission" date="2011-12" db="EMBL/GenBank/DDBJ databases">
        <title>The complete genome of chromosome of Sulfobacillus acidophilus DSM 10332.</title>
        <authorList>
            <person name="Lucas S."/>
            <person name="Han J."/>
            <person name="Lapidus A."/>
            <person name="Bruce D."/>
            <person name="Goodwin L."/>
            <person name="Pitluck S."/>
            <person name="Peters L."/>
            <person name="Kyrpides N."/>
            <person name="Mavromatis K."/>
            <person name="Ivanova N."/>
            <person name="Mikhailova N."/>
            <person name="Chertkov O."/>
            <person name="Saunders E."/>
            <person name="Detter J.C."/>
            <person name="Tapia R."/>
            <person name="Han C."/>
            <person name="Land M."/>
            <person name="Hauser L."/>
            <person name="Markowitz V."/>
            <person name="Cheng J.-F."/>
            <person name="Hugenholtz P."/>
            <person name="Woyke T."/>
            <person name="Wu D."/>
            <person name="Pukall R."/>
            <person name="Gehrich-Schroeter G."/>
            <person name="Schneider S."/>
            <person name="Klenk H.-P."/>
            <person name="Eisen J.A."/>
        </authorList>
    </citation>
    <scope>NUCLEOTIDE SEQUENCE [LARGE SCALE GENOMIC DNA]</scope>
    <source>
        <strain evidence="3">ATCC 700253 / DSM 10332 / NAL</strain>
    </source>
</reference>
<dbReference type="EMBL" id="CP003179">
    <property type="protein sequence ID" value="AEW04619.1"/>
    <property type="molecule type" value="Genomic_DNA"/>
</dbReference>
<evidence type="ECO:0000313" key="3">
    <source>
        <dbReference type="Proteomes" id="UP000005439"/>
    </source>
</evidence>
<keyword evidence="1" id="KW-1133">Transmembrane helix</keyword>
<dbReference type="PATRIC" id="fig|679936.5.peg.1180"/>
<keyword evidence="1" id="KW-0472">Membrane</keyword>
<evidence type="ECO:0000313" key="2">
    <source>
        <dbReference type="EMBL" id="AEW04619.1"/>
    </source>
</evidence>
<dbReference type="AlphaFoldDB" id="G8TUH2"/>
<sequence length="118" mass="13312">MKNPGDIVIPILPIFSALAITIGIVVMALYWAGMAHHHPWDAMFADVAVAGVEMAWLGVPRFRAYPLLFVRVIGGWLLFGGFWLSARLPWGHAEWAVVYRLLTHQHWGMGLNHHAFRT</sequence>
<feature type="transmembrane region" description="Helical" evidence="1">
    <location>
        <begin position="64"/>
        <end position="84"/>
    </location>
</feature>
<keyword evidence="3" id="KW-1185">Reference proteome</keyword>
<gene>
    <name evidence="2" type="ordered locus">Sulac_1119</name>
</gene>
<dbReference type="STRING" id="679936.Sulac_1119"/>
<accession>G8TUH2</accession>
<feature type="transmembrane region" description="Helical" evidence="1">
    <location>
        <begin position="7"/>
        <end position="32"/>
    </location>
</feature>
<proteinExistence type="predicted"/>
<dbReference type="Proteomes" id="UP000005439">
    <property type="component" value="Chromosome"/>
</dbReference>
<protein>
    <submittedName>
        <fullName evidence="2">Uncharacterized protein</fullName>
    </submittedName>
</protein>
<name>G8TUH2_SULAD</name>
<dbReference type="HOGENOM" id="CLU_2071934_0_0_9"/>
<organism evidence="2 3">
    <name type="scientific">Sulfobacillus acidophilus (strain ATCC 700253 / DSM 10332 / NAL)</name>
    <dbReference type="NCBI Taxonomy" id="679936"/>
    <lineage>
        <taxon>Bacteria</taxon>
        <taxon>Bacillati</taxon>
        <taxon>Bacillota</taxon>
        <taxon>Clostridia</taxon>
        <taxon>Eubacteriales</taxon>
        <taxon>Clostridiales Family XVII. Incertae Sedis</taxon>
        <taxon>Sulfobacillus</taxon>
    </lineage>
</organism>
<reference evidence="2 3" key="2">
    <citation type="journal article" date="2012" name="Stand. Genomic Sci.">
        <title>Complete genome sequence of the moderately thermophilic mineral-sulfide-oxidizing firmicute Sulfobacillus acidophilus type strain (NAL(T)).</title>
        <authorList>
            <person name="Anderson I."/>
            <person name="Chertkov O."/>
            <person name="Chen A."/>
            <person name="Saunders E."/>
            <person name="Lapidus A."/>
            <person name="Nolan M."/>
            <person name="Lucas S."/>
            <person name="Hammon N."/>
            <person name="Deshpande S."/>
            <person name="Cheng J.F."/>
            <person name="Han C."/>
            <person name="Tapia R."/>
            <person name="Goodwin L.A."/>
            <person name="Pitluck S."/>
            <person name="Liolios K."/>
            <person name="Pagani I."/>
            <person name="Ivanova N."/>
            <person name="Mikhailova N."/>
            <person name="Pati A."/>
            <person name="Palaniappan K."/>
            <person name="Land M."/>
            <person name="Pan C."/>
            <person name="Rohde M."/>
            <person name="Pukall R."/>
            <person name="Goker M."/>
            <person name="Detter J.C."/>
            <person name="Woyke T."/>
            <person name="Bristow J."/>
            <person name="Eisen J.A."/>
            <person name="Markowitz V."/>
            <person name="Hugenholtz P."/>
            <person name="Kyrpides N.C."/>
            <person name="Klenk H.P."/>
            <person name="Mavromatis K."/>
        </authorList>
    </citation>
    <scope>NUCLEOTIDE SEQUENCE [LARGE SCALE GENOMIC DNA]</scope>
    <source>
        <strain evidence="3">ATCC 700253 / DSM 10332 / NAL</strain>
    </source>
</reference>
<evidence type="ECO:0000256" key="1">
    <source>
        <dbReference type="SAM" id="Phobius"/>
    </source>
</evidence>
<dbReference type="KEGG" id="sap:Sulac_1119"/>